<protein>
    <recommendedName>
        <fullName evidence="3">Alpha/beta hydrolase</fullName>
    </recommendedName>
</protein>
<evidence type="ECO:0008006" key="3">
    <source>
        <dbReference type="Google" id="ProtNLM"/>
    </source>
</evidence>
<dbReference type="RefSeq" id="WP_313765861.1">
    <property type="nucleotide sequence ID" value="NZ_BAAAVH010000012.1"/>
</dbReference>
<evidence type="ECO:0000313" key="1">
    <source>
        <dbReference type="EMBL" id="MFC5886171.1"/>
    </source>
</evidence>
<comment type="caution">
    <text evidence="1">The sequence shown here is derived from an EMBL/GenBank/DDBJ whole genome shotgun (WGS) entry which is preliminary data.</text>
</comment>
<dbReference type="Proteomes" id="UP001596067">
    <property type="component" value="Unassembled WGS sequence"/>
</dbReference>
<dbReference type="InterPro" id="IPR029058">
    <property type="entry name" value="AB_hydrolase_fold"/>
</dbReference>
<reference evidence="2" key="1">
    <citation type="journal article" date="2019" name="Int. J. Syst. Evol. Microbiol.">
        <title>The Global Catalogue of Microorganisms (GCM) 10K type strain sequencing project: providing services to taxonomists for standard genome sequencing and annotation.</title>
        <authorList>
            <consortium name="The Broad Institute Genomics Platform"/>
            <consortium name="The Broad Institute Genome Sequencing Center for Infectious Disease"/>
            <person name="Wu L."/>
            <person name="Ma J."/>
        </authorList>
    </citation>
    <scope>NUCLEOTIDE SEQUENCE [LARGE SCALE GENOMIC DNA]</scope>
    <source>
        <strain evidence="2">CGMCC 4.1469</strain>
    </source>
</reference>
<gene>
    <name evidence="1" type="ORF">ACFP0N_14465</name>
</gene>
<name>A0ABW1EVS3_9ACTN</name>
<dbReference type="SUPFAM" id="SSF53474">
    <property type="entry name" value="alpha/beta-Hydrolases"/>
    <property type="match status" value="1"/>
</dbReference>
<evidence type="ECO:0000313" key="2">
    <source>
        <dbReference type="Proteomes" id="UP001596067"/>
    </source>
</evidence>
<organism evidence="1 2">
    <name type="scientific">Kitasatospora aburaviensis</name>
    <dbReference type="NCBI Taxonomy" id="67265"/>
    <lineage>
        <taxon>Bacteria</taxon>
        <taxon>Bacillati</taxon>
        <taxon>Actinomycetota</taxon>
        <taxon>Actinomycetes</taxon>
        <taxon>Kitasatosporales</taxon>
        <taxon>Streptomycetaceae</taxon>
        <taxon>Kitasatospora</taxon>
    </lineage>
</organism>
<sequence>MAQEPRIDVALTLLGRETEPTEAERAELAASLKPEVWFATPKRIDVGEPRPADFTWDLVGDPYKGEIPTGQAAVYLANPKLGLRRPFLFADGFNYGPSELPDLFAYFNTPYQPGTPGFFDQLLARGIDVVLIGFEKRHTHIQANAGVAISAITRVIAERVGDAPLTVGGVSMGGIVTRYALAKLEHEGVDHQTATYLSYDSPHNGAWIPLVLQQMAYFFEDFTPAAPGQPKQAELIRSEAAQQLLWAWVENSKYSGPVATSSPLRKEFLADLARVGNFPQRPLRLGVSNGRRDGIGLPLPPGEVAFDWQALIASATARFQPERGEAQKIGGMHLGLAVRRSTTTEVPALDGAPGGTLDSFGKVADALKAKISDEYRSGTFVPSVSAAALDFDPVRWNVETTLSITDADLAAGHLDEVAFDADNTEHSHVSGALIEWILERVSR</sequence>
<dbReference type="EMBL" id="JBHSOD010000014">
    <property type="protein sequence ID" value="MFC5886171.1"/>
    <property type="molecule type" value="Genomic_DNA"/>
</dbReference>
<dbReference type="Gene3D" id="3.40.50.1820">
    <property type="entry name" value="alpha/beta hydrolase"/>
    <property type="match status" value="1"/>
</dbReference>
<keyword evidence="2" id="KW-1185">Reference proteome</keyword>
<accession>A0ABW1EVS3</accession>
<proteinExistence type="predicted"/>